<dbReference type="CDD" id="cd02440">
    <property type="entry name" value="AdoMet_MTases"/>
    <property type="match status" value="1"/>
</dbReference>
<reference evidence="2 3" key="1">
    <citation type="submission" date="2019-06" db="EMBL/GenBank/DDBJ databases">
        <title>Sequencing the genomes of 1000 actinobacteria strains.</title>
        <authorList>
            <person name="Klenk H.-P."/>
        </authorList>
    </citation>
    <scope>NUCLEOTIDE SEQUENCE [LARGE SCALE GENOMIC DNA]</scope>
    <source>
        <strain evidence="2 3">DSM 46837</strain>
    </source>
</reference>
<dbReference type="Pfam" id="PF13649">
    <property type="entry name" value="Methyltransf_25"/>
    <property type="match status" value="1"/>
</dbReference>
<dbReference type="SUPFAM" id="SSF53335">
    <property type="entry name" value="S-adenosyl-L-methionine-dependent methyltransferases"/>
    <property type="match status" value="1"/>
</dbReference>
<dbReference type="Proteomes" id="UP000319865">
    <property type="component" value="Unassembled WGS sequence"/>
</dbReference>
<organism evidence="2 3">
    <name type="scientific">Blastococcus colisei</name>
    <dbReference type="NCBI Taxonomy" id="1564162"/>
    <lineage>
        <taxon>Bacteria</taxon>
        <taxon>Bacillati</taxon>
        <taxon>Actinomycetota</taxon>
        <taxon>Actinomycetes</taxon>
        <taxon>Geodermatophilales</taxon>
        <taxon>Geodermatophilaceae</taxon>
        <taxon>Blastococcus</taxon>
    </lineage>
</organism>
<dbReference type="AlphaFoldDB" id="A0A543PHQ8"/>
<evidence type="ECO:0000313" key="2">
    <source>
        <dbReference type="EMBL" id="TQN43622.1"/>
    </source>
</evidence>
<dbReference type="InterPro" id="IPR041698">
    <property type="entry name" value="Methyltransf_25"/>
</dbReference>
<evidence type="ECO:0000313" key="3">
    <source>
        <dbReference type="Proteomes" id="UP000319865"/>
    </source>
</evidence>
<proteinExistence type="predicted"/>
<sequence length="250" mass="26950">MSLTTTYRAATDQETSDGARTDLYATALRSMEEADGHRHWYVRYEGGPRRSLAEALRRWCGTADATDRDLLDRARGAVLDAGCGPGRLVIELARRGREAAGLDTSGTAVRLARSEGATAVRRSIFDPVPGEGSWDTVLLADGNVGIGGDPAALLTRCRDLVGPTGQVLVELDPPGTGLRYHRVRLEHGAQRGSWFDWAHVGVDAVDDPAARAGLCVHETWEKAGRSFALLAPQPEGDARTDVVRPLRRAS</sequence>
<accession>A0A543PHQ8</accession>
<name>A0A543PHQ8_9ACTN</name>
<keyword evidence="2" id="KW-0489">Methyltransferase</keyword>
<dbReference type="GO" id="GO:0032259">
    <property type="term" value="P:methylation"/>
    <property type="evidence" value="ECO:0007669"/>
    <property type="project" value="UniProtKB-KW"/>
</dbReference>
<dbReference type="RefSeq" id="WP_211355144.1">
    <property type="nucleotide sequence ID" value="NZ_VFQE01000001.1"/>
</dbReference>
<feature type="domain" description="Methyltransferase" evidence="1">
    <location>
        <begin position="78"/>
        <end position="165"/>
    </location>
</feature>
<keyword evidence="3" id="KW-1185">Reference proteome</keyword>
<dbReference type="GO" id="GO:0008168">
    <property type="term" value="F:methyltransferase activity"/>
    <property type="evidence" value="ECO:0007669"/>
    <property type="project" value="UniProtKB-KW"/>
</dbReference>
<evidence type="ECO:0000259" key="1">
    <source>
        <dbReference type="Pfam" id="PF13649"/>
    </source>
</evidence>
<keyword evidence="2" id="KW-0808">Transferase</keyword>
<dbReference type="EMBL" id="VFQE01000001">
    <property type="protein sequence ID" value="TQN43622.1"/>
    <property type="molecule type" value="Genomic_DNA"/>
</dbReference>
<gene>
    <name evidence="2" type="ORF">FHU33_3078</name>
</gene>
<dbReference type="InterPro" id="IPR029063">
    <property type="entry name" value="SAM-dependent_MTases_sf"/>
</dbReference>
<dbReference type="Gene3D" id="3.40.50.150">
    <property type="entry name" value="Vaccinia Virus protein VP39"/>
    <property type="match status" value="1"/>
</dbReference>
<protein>
    <submittedName>
        <fullName evidence="2">Methyltransferase family protein</fullName>
    </submittedName>
</protein>
<comment type="caution">
    <text evidence="2">The sequence shown here is derived from an EMBL/GenBank/DDBJ whole genome shotgun (WGS) entry which is preliminary data.</text>
</comment>